<feature type="binding site" evidence="1">
    <location>
        <position position="4"/>
    </location>
    <ligand>
        <name>Zn(2+)</name>
        <dbReference type="ChEBI" id="CHEBI:29105"/>
    </ligand>
</feature>
<dbReference type="PANTHER" id="PTHR30037:SF4">
    <property type="entry name" value="DNA-3-METHYLADENINE GLYCOSYLASE I"/>
    <property type="match status" value="1"/>
</dbReference>
<keyword evidence="3" id="KW-1185">Reference proteome</keyword>
<dbReference type="InterPro" id="IPR011257">
    <property type="entry name" value="DNA_glycosylase"/>
</dbReference>
<dbReference type="RefSeq" id="WP_027289088.1">
    <property type="nucleotide sequence ID" value="NZ_NRRE01000026.1"/>
</dbReference>
<dbReference type="Proteomes" id="UP000778970">
    <property type="component" value="Unassembled WGS sequence"/>
</dbReference>
<organism evidence="2 3">
    <name type="scientific">Rhodovibrio salinarum</name>
    <dbReference type="NCBI Taxonomy" id="1087"/>
    <lineage>
        <taxon>Bacteria</taxon>
        <taxon>Pseudomonadati</taxon>
        <taxon>Pseudomonadota</taxon>
        <taxon>Alphaproteobacteria</taxon>
        <taxon>Rhodospirillales</taxon>
        <taxon>Rhodovibrionaceae</taxon>
        <taxon>Rhodovibrio</taxon>
    </lineage>
</organism>
<evidence type="ECO:0000313" key="2">
    <source>
        <dbReference type="EMBL" id="MBK1697683.1"/>
    </source>
</evidence>
<dbReference type="GO" id="GO:0006284">
    <property type="term" value="P:base-excision repair"/>
    <property type="evidence" value="ECO:0007669"/>
    <property type="project" value="InterPro"/>
</dbReference>
<proteinExistence type="predicted"/>
<gene>
    <name evidence="2" type="ORF">CKO21_10560</name>
</gene>
<keyword evidence="1" id="KW-0862">Zinc</keyword>
<keyword evidence="1" id="KW-0479">Metal-binding</keyword>
<dbReference type="SUPFAM" id="SSF48150">
    <property type="entry name" value="DNA-glycosylase"/>
    <property type="match status" value="1"/>
</dbReference>
<comment type="caution">
    <text evidence="2">The sequence shown here is derived from an EMBL/GenBank/DDBJ whole genome shotgun (WGS) entry which is preliminary data.</text>
</comment>
<evidence type="ECO:0000256" key="1">
    <source>
        <dbReference type="PIRSR" id="PIRSR605019-1"/>
    </source>
</evidence>
<dbReference type="GO" id="GO:0008725">
    <property type="term" value="F:DNA-3-methyladenine glycosylase activity"/>
    <property type="evidence" value="ECO:0007669"/>
    <property type="project" value="InterPro"/>
</dbReference>
<dbReference type="InterPro" id="IPR005019">
    <property type="entry name" value="Adenine_glyco"/>
</dbReference>
<protein>
    <submittedName>
        <fullName evidence="2">DNA-3-methyladenine glycosylase I</fullName>
    </submittedName>
</protein>
<dbReference type="Pfam" id="PF03352">
    <property type="entry name" value="Adenine_glyco"/>
    <property type="match status" value="1"/>
</dbReference>
<feature type="binding site" evidence="1">
    <location>
        <position position="17"/>
    </location>
    <ligand>
        <name>Zn(2+)</name>
        <dbReference type="ChEBI" id="CHEBI:29105"/>
    </ligand>
</feature>
<accession>A0A934QIZ5</accession>
<dbReference type="EMBL" id="NRRE01000026">
    <property type="protein sequence ID" value="MBK1697683.1"/>
    <property type="molecule type" value="Genomic_DNA"/>
</dbReference>
<reference evidence="2" key="2">
    <citation type="journal article" date="2020" name="Microorganisms">
        <title>Osmotic Adaptation and Compatible Solute Biosynthesis of Phototrophic Bacteria as Revealed from Genome Analyses.</title>
        <authorList>
            <person name="Imhoff J.F."/>
            <person name="Rahn T."/>
            <person name="Kunzel S."/>
            <person name="Keller A."/>
            <person name="Neulinger S.C."/>
        </authorList>
    </citation>
    <scope>NUCLEOTIDE SEQUENCE</scope>
    <source>
        <strain evidence="2">DSM 9154</strain>
    </source>
</reference>
<evidence type="ECO:0000313" key="3">
    <source>
        <dbReference type="Proteomes" id="UP000778970"/>
    </source>
</evidence>
<dbReference type="AlphaFoldDB" id="A0A934QIZ5"/>
<reference evidence="2" key="1">
    <citation type="submission" date="2017-08" db="EMBL/GenBank/DDBJ databases">
        <authorList>
            <person name="Imhoff J.F."/>
            <person name="Rahn T."/>
            <person name="Kuenzel S."/>
            <person name="Neulinger S.C."/>
        </authorList>
    </citation>
    <scope>NUCLEOTIDE SEQUENCE</scope>
    <source>
        <strain evidence="2">DSM 9154</strain>
    </source>
</reference>
<dbReference type="PANTHER" id="PTHR30037">
    <property type="entry name" value="DNA-3-METHYLADENINE GLYCOSYLASE 1"/>
    <property type="match status" value="1"/>
</dbReference>
<dbReference type="InterPro" id="IPR052891">
    <property type="entry name" value="DNA-3mA_glycosylase"/>
</dbReference>
<dbReference type="Gene3D" id="1.10.340.30">
    <property type="entry name" value="Hypothetical protein, domain 2"/>
    <property type="match status" value="1"/>
</dbReference>
<name>A0A934QIZ5_9PROT</name>
<sequence>MHYCDYAPQDPLHTSYHNDEHGFPARDETVLFERLILEINQAGLSWGTVLRKRETLLAAYAGFDVDAVAAFSADARERLLADPGIIRNVRKVDAAIANAQAVQRLRAEYGSFAVFLDAHHPRPKAEWVKLLKRHFAHVGGEIVGEFLMSLGYLPGAHRPDCPVYTRVLAAEPSWCHAPASTFQ</sequence>
<dbReference type="GO" id="GO:0046872">
    <property type="term" value="F:metal ion binding"/>
    <property type="evidence" value="ECO:0007669"/>
    <property type="project" value="UniProtKB-KW"/>
</dbReference>